<keyword evidence="1" id="KW-1133">Transmembrane helix</keyword>
<dbReference type="EMBL" id="FLZR02000007">
    <property type="protein sequence ID" value="VUZ99615.1"/>
    <property type="molecule type" value="Genomic_DNA"/>
</dbReference>
<keyword evidence="1" id="KW-0472">Membrane</keyword>
<reference evidence="2" key="1">
    <citation type="submission" date="2016-07" db="EMBL/GenBank/DDBJ databases">
        <authorList>
            <consortium name="Pathogen Informatics"/>
        </authorList>
    </citation>
    <scope>NUCLEOTIDE SEQUENCE</scope>
</reference>
<keyword evidence="1" id="KW-0812">Transmembrane</keyword>
<dbReference type="VEuPathDB" id="PlasmoDB:PVPAM_110058800"/>
<feature type="transmembrane region" description="Helical" evidence="1">
    <location>
        <begin position="15"/>
        <end position="34"/>
    </location>
</feature>
<feature type="transmembrane region" description="Helical" evidence="1">
    <location>
        <begin position="237"/>
        <end position="257"/>
    </location>
</feature>
<dbReference type="AlphaFoldDB" id="A0A565A524"/>
<gene>
    <name evidence="2" type="ORF">PVP01_0003300</name>
</gene>
<organism evidence="2">
    <name type="scientific">Plasmodium vivax</name>
    <name type="common">malaria parasite P. vivax</name>
    <dbReference type="NCBI Taxonomy" id="5855"/>
    <lineage>
        <taxon>Eukaryota</taxon>
        <taxon>Sar</taxon>
        <taxon>Alveolata</taxon>
        <taxon>Apicomplexa</taxon>
        <taxon>Aconoidasida</taxon>
        <taxon>Haemosporida</taxon>
        <taxon>Plasmodiidae</taxon>
        <taxon>Plasmodium</taxon>
        <taxon>Plasmodium (Plasmodium)</taxon>
    </lineage>
</organism>
<name>A0A565A524_PLAVI</name>
<accession>A0A565A524</accession>
<evidence type="ECO:0000313" key="2">
    <source>
        <dbReference type="EMBL" id="VUZ99615.1"/>
    </source>
</evidence>
<dbReference type="VEuPathDB" id="PlasmoDB:PVP01_0003300"/>
<dbReference type="VEuPathDB" id="PlasmoDB:PVX_047690"/>
<dbReference type="InterPro" id="IPR022139">
    <property type="entry name" value="Fam-L/Fam-M-like_plasmodium"/>
</dbReference>
<dbReference type="Proteomes" id="UP000220605">
    <property type="component" value="Unassembled WGS sequence"/>
</dbReference>
<evidence type="ECO:0000256" key="1">
    <source>
        <dbReference type="SAM" id="Phobius"/>
    </source>
</evidence>
<evidence type="ECO:0008006" key="3">
    <source>
        <dbReference type="Google" id="ProtNLM"/>
    </source>
</evidence>
<sequence>MKKIMLRNYSLQGNMGSYFIFKIFALVFLIWKSYPYDYKCDFGRTLEKISKNDNIIDIGFKRSLAKHEFRNKLEQSGLREELKDYRNYKVKKNSEDISAYGGLKRGISNKLDTYKKGYKDRYGKKKGLAKLDCYYENKIFNKIDNIYELTNKINNKNKSYNKKILGKYVISFILFALLPFLGIIFPILIHGDDKDKPILPFSTEDCKNVGANGTCQYNLIHISQDTLDAIVYLNKTISFLLLILVVLSIVYTFIKVIKYEKLKANKGKMNAKEYCRFCKDTFFKD</sequence>
<proteinExistence type="predicted"/>
<dbReference type="VEuPathDB" id="PlasmoDB:PVW1_060032600"/>
<dbReference type="Pfam" id="PF12420">
    <property type="entry name" value="DUF3671"/>
    <property type="match status" value="1"/>
</dbReference>
<feature type="transmembrane region" description="Helical" evidence="1">
    <location>
        <begin position="168"/>
        <end position="189"/>
    </location>
</feature>
<protein>
    <recommendedName>
        <fullName evidence="3">Variable surface protein Vir35</fullName>
    </recommendedName>
</protein>